<evidence type="ECO:0000313" key="3">
    <source>
        <dbReference type="EMBL" id="KAF7488114.1"/>
    </source>
</evidence>
<accession>A0A834VAI8</accession>
<gene>
    <name evidence="3" type="ORF">SSS_1271</name>
</gene>
<feature type="region of interest" description="Disordered" evidence="2">
    <location>
        <begin position="29"/>
        <end position="51"/>
    </location>
</feature>
<dbReference type="OrthoDB" id="6506648at2759"/>
<evidence type="ECO:0000256" key="1">
    <source>
        <dbReference type="SAM" id="Coils"/>
    </source>
</evidence>
<feature type="region of interest" description="Disordered" evidence="2">
    <location>
        <begin position="670"/>
        <end position="698"/>
    </location>
</feature>
<organism evidence="3">
    <name type="scientific">Sarcoptes scabiei</name>
    <name type="common">Itch mite</name>
    <name type="synonym">Acarus scabiei</name>
    <dbReference type="NCBI Taxonomy" id="52283"/>
    <lineage>
        <taxon>Eukaryota</taxon>
        <taxon>Metazoa</taxon>
        <taxon>Ecdysozoa</taxon>
        <taxon>Arthropoda</taxon>
        <taxon>Chelicerata</taxon>
        <taxon>Arachnida</taxon>
        <taxon>Acari</taxon>
        <taxon>Acariformes</taxon>
        <taxon>Sarcoptiformes</taxon>
        <taxon>Astigmata</taxon>
        <taxon>Psoroptidia</taxon>
        <taxon>Sarcoptoidea</taxon>
        <taxon>Sarcoptidae</taxon>
        <taxon>Sarcoptinae</taxon>
        <taxon>Sarcoptes</taxon>
    </lineage>
</organism>
<name>A0A834VAI8_SARSC</name>
<dbReference type="AlphaFoldDB" id="A0A834VAI8"/>
<sequence length="706" mass="81083">MIEQNSVKKEINNNSLNPKQFLLDHHDHHDDVDEDHRTESGSAIDSDDVDEDDRIVEKMISDSIFLQYCPTTSIENVKSDPIHQYCPIKPSESHHRQQQLSHSQLQPQQLYETTTVSLQEPQICSQFIHPPSNDWIELTDENSRMKNLYTKLRCEFNELELRYDLLQADKNSLQHLFQRQLSELCEMKKILNQSIDLSEYDRVRIELECNDEKLRNVCVQNKQLRKELEERESDLNRLQTIIDQLTEQNEQLREQIELHGKNQDITAKLLCDIDSMQTKINEYLMNITNLNQENQELRDLIEKFQTEHQIYQSNHNDLDHNHHHLHHNQISSKTSTSHYTLLELLPNETTKTTTITTTATTTMTKTDANETKTLNSQLRLQDSSTKLAKTSTMISIASDDIGGNNLDDDADVDDGESLRKLNNESVATIVDVGEQKRDEKNHLTSQSPMSSSISLPSPSSFVQNNSQNDAKRLFTDPMLNRDNHSSDANLLLKTSLQDDTDNKDGDGDEDVEIRSESAETTIVSMIISDDNVDGIDFSKLDDGSAVPIAETIADIKINDLEKQIYLLKEELIRVREENGQLRDLINITESNQQQNHHQIQSKRNNRNKDINNDTKTKLDQMIQTDPISFHHLETSRKCLKYGIENYPNLNHHHLHYKQLHHKDCNRITTNGGGGGGSLSNGGTAGTGLKTPMPTKRKKKRRFLCLF</sequence>
<feature type="compositionally biased region" description="Gly residues" evidence="2">
    <location>
        <begin position="670"/>
        <end position="685"/>
    </location>
</feature>
<keyword evidence="1" id="KW-0175">Coiled coil</keyword>
<evidence type="ECO:0000313" key="4">
    <source>
        <dbReference type="EnsemblMetazoa" id="KAF7488114.1"/>
    </source>
</evidence>
<feature type="coiled-coil region" evidence="1">
    <location>
        <begin position="142"/>
        <end position="176"/>
    </location>
</feature>
<protein>
    <submittedName>
        <fullName evidence="3 4">Uncharacterized protein</fullName>
    </submittedName>
</protein>
<dbReference type="EMBL" id="WVUK01000066">
    <property type="protein sequence ID" value="KAF7488114.1"/>
    <property type="molecule type" value="Genomic_DNA"/>
</dbReference>
<reference evidence="5" key="1">
    <citation type="journal article" date="2020" name="PLoS Negl. Trop. Dis.">
        <title>High-quality nuclear genome for Sarcoptes scabiei-A critical resource for a neglected parasite.</title>
        <authorList>
            <person name="Korhonen P.K."/>
            <person name="Gasser R.B."/>
            <person name="Ma G."/>
            <person name="Wang T."/>
            <person name="Stroehlein A.J."/>
            <person name="Young N.D."/>
            <person name="Ang C.S."/>
            <person name="Fernando D.D."/>
            <person name="Lu H.C."/>
            <person name="Taylor S."/>
            <person name="Reynolds S.L."/>
            <person name="Mofiz E."/>
            <person name="Najaraj S.H."/>
            <person name="Gowda H."/>
            <person name="Madugundu A."/>
            <person name="Renuse S."/>
            <person name="Holt D."/>
            <person name="Pandey A."/>
            <person name="Papenfuss A.T."/>
            <person name="Fischer K."/>
        </authorList>
    </citation>
    <scope>NUCLEOTIDE SEQUENCE [LARGE SCALE GENOMIC DNA]</scope>
</reference>
<evidence type="ECO:0000256" key="2">
    <source>
        <dbReference type="SAM" id="MobiDB-lite"/>
    </source>
</evidence>
<feature type="coiled-coil region" evidence="1">
    <location>
        <begin position="214"/>
        <end position="314"/>
    </location>
</feature>
<feature type="compositionally biased region" description="Basic and acidic residues" evidence="2">
    <location>
        <begin position="433"/>
        <end position="442"/>
    </location>
</feature>
<feature type="region of interest" description="Disordered" evidence="2">
    <location>
        <begin position="432"/>
        <end position="465"/>
    </location>
</feature>
<feature type="compositionally biased region" description="Low complexity" evidence="2">
    <location>
        <begin position="445"/>
        <end position="460"/>
    </location>
</feature>
<feature type="region of interest" description="Disordered" evidence="2">
    <location>
        <begin position="588"/>
        <end position="612"/>
    </location>
</feature>
<keyword evidence="5" id="KW-1185">Reference proteome</keyword>
<dbReference type="EnsemblMetazoa" id="SSS_1271s_mrna">
    <property type="protein sequence ID" value="KAF7488114.1"/>
    <property type="gene ID" value="SSS_1271"/>
</dbReference>
<evidence type="ECO:0000313" key="5">
    <source>
        <dbReference type="Proteomes" id="UP000070412"/>
    </source>
</evidence>
<feature type="compositionally biased region" description="Basic and acidic residues" evidence="2">
    <location>
        <begin position="29"/>
        <end position="39"/>
    </location>
</feature>
<proteinExistence type="predicted"/>
<reference evidence="4" key="3">
    <citation type="submission" date="2022-06" db="UniProtKB">
        <authorList>
            <consortium name="EnsemblMetazoa"/>
        </authorList>
    </citation>
    <scope>IDENTIFICATION</scope>
</reference>
<dbReference type="Proteomes" id="UP000070412">
    <property type="component" value="Unassembled WGS sequence"/>
</dbReference>
<reference evidence="3" key="2">
    <citation type="submission" date="2020-01" db="EMBL/GenBank/DDBJ databases">
        <authorList>
            <person name="Korhonen P.K.K."/>
            <person name="Guangxu M.G."/>
            <person name="Wang T.W."/>
            <person name="Stroehlein A.J.S."/>
            <person name="Young N.D."/>
            <person name="Ang C.-S.A."/>
            <person name="Fernando D.W.F."/>
            <person name="Lu H.L."/>
            <person name="Taylor S.T."/>
            <person name="Ehtesham M.E.M."/>
            <person name="Najaraj S.H.N."/>
            <person name="Harsha G.H.G."/>
            <person name="Madugundu A.M."/>
            <person name="Renuse S.R."/>
            <person name="Holt D.H."/>
            <person name="Pandey A.P."/>
            <person name="Papenfuss A.P."/>
            <person name="Gasser R.B.G."/>
            <person name="Fischer K.F."/>
        </authorList>
    </citation>
    <scope>NUCLEOTIDE SEQUENCE</scope>
    <source>
        <strain evidence="3">SSS_KF_BRIS2020</strain>
    </source>
</reference>